<dbReference type="EMBL" id="ML170164">
    <property type="protein sequence ID" value="TDL25433.1"/>
    <property type="molecule type" value="Genomic_DNA"/>
</dbReference>
<dbReference type="Proteomes" id="UP000294933">
    <property type="component" value="Unassembled WGS sequence"/>
</dbReference>
<sequence>MPHKRAKRSVRELQRSQRKTDLPPAASTFTDHTVPKSAARVLNAEALQAAFREKKRKAQPGNEAGEDGGARRKRKRRVDAKHQDQSQRSSANTVLKILPGESLGHFNKRVEDDMRPVVRSAIRGAKSTPLLAKTSVTNITESKRKSITDPDINAPVYAESKPARTSKTDFDKLLSSAPKRLNDIAQAPPTFKSLPRGAKQASQNAKKDGERSKSDVISMAQKAMMEVEREKAIERYRAMKEAKMVQRQEMG</sequence>
<feature type="region of interest" description="Disordered" evidence="1">
    <location>
        <begin position="177"/>
        <end position="217"/>
    </location>
</feature>
<keyword evidence="3" id="KW-1185">Reference proteome</keyword>
<organism evidence="2 3">
    <name type="scientific">Rickenella mellea</name>
    <dbReference type="NCBI Taxonomy" id="50990"/>
    <lineage>
        <taxon>Eukaryota</taxon>
        <taxon>Fungi</taxon>
        <taxon>Dikarya</taxon>
        <taxon>Basidiomycota</taxon>
        <taxon>Agaricomycotina</taxon>
        <taxon>Agaricomycetes</taxon>
        <taxon>Hymenochaetales</taxon>
        <taxon>Rickenellaceae</taxon>
        <taxon>Rickenella</taxon>
    </lineage>
</organism>
<gene>
    <name evidence="2" type="ORF">BD410DRAFT_639513</name>
</gene>
<dbReference type="AlphaFoldDB" id="A0A4Y7QCN4"/>
<evidence type="ECO:0000313" key="2">
    <source>
        <dbReference type="EMBL" id="TDL25433.1"/>
    </source>
</evidence>
<dbReference type="VEuPathDB" id="FungiDB:BD410DRAFT_639513"/>
<protein>
    <submittedName>
        <fullName evidence="2">Uncharacterized protein</fullName>
    </submittedName>
</protein>
<proteinExistence type="predicted"/>
<accession>A0A4Y7QCN4</accession>
<dbReference type="OrthoDB" id="5876637at2759"/>
<feature type="compositionally biased region" description="Basic and acidic residues" evidence="1">
    <location>
        <begin position="9"/>
        <end position="21"/>
    </location>
</feature>
<evidence type="ECO:0000256" key="1">
    <source>
        <dbReference type="SAM" id="MobiDB-lite"/>
    </source>
</evidence>
<feature type="compositionally biased region" description="Basic and acidic residues" evidence="1">
    <location>
        <begin position="205"/>
        <end position="214"/>
    </location>
</feature>
<reference evidence="2 3" key="1">
    <citation type="submission" date="2018-06" db="EMBL/GenBank/DDBJ databases">
        <title>A transcriptomic atlas of mushroom development highlights an independent origin of complex multicellularity.</title>
        <authorList>
            <consortium name="DOE Joint Genome Institute"/>
            <person name="Krizsan K."/>
            <person name="Almasi E."/>
            <person name="Merenyi Z."/>
            <person name="Sahu N."/>
            <person name="Viragh M."/>
            <person name="Koszo T."/>
            <person name="Mondo S."/>
            <person name="Kiss B."/>
            <person name="Balint B."/>
            <person name="Kues U."/>
            <person name="Barry K."/>
            <person name="Hegedus J.C."/>
            <person name="Henrissat B."/>
            <person name="Johnson J."/>
            <person name="Lipzen A."/>
            <person name="Ohm R."/>
            <person name="Nagy I."/>
            <person name="Pangilinan J."/>
            <person name="Yan J."/>
            <person name="Xiong Y."/>
            <person name="Grigoriev I.V."/>
            <person name="Hibbett D.S."/>
            <person name="Nagy L.G."/>
        </authorList>
    </citation>
    <scope>NUCLEOTIDE SEQUENCE [LARGE SCALE GENOMIC DNA]</scope>
    <source>
        <strain evidence="2 3">SZMC22713</strain>
    </source>
</reference>
<feature type="region of interest" description="Disordered" evidence="1">
    <location>
        <begin position="1"/>
        <end position="36"/>
    </location>
</feature>
<evidence type="ECO:0000313" key="3">
    <source>
        <dbReference type="Proteomes" id="UP000294933"/>
    </source>
</evidence>
<feature type="region of interest" description="Disordered" evidence="1">
    <location>
        <begin position="49"/>
        <end position="96"/>
    </location>
</feature>
<name>A0A4Y7QCN4_9AGAM</name>
<dbReference type="STRING" id="50990.A0A4Y7QCN4"/>